<gene>
    <name evidence="2" type="ORF">GMARGA_LOCUS13382</name>
</gene>
<feature type="region of interest" description="Disordered" evidence="1">
    <location>
        <begin position="41"/>
        <end position="62"/>
    </location>
</feature>
<feature type="compositionally biased region" description="Basic residues" evidence="1">
    <location>
        <begin position="53"/>
        <end position="62"/>
    </location>
</feature>
<keyword evidence="3" id="KW-1185">Reference proteome</keyword>
<dbReference type="EMBL" id="CAJVQB010008466">
    <property type="protein sequence ID" value="CAG8719231.1"/>
    <property type="molecule type" value="Genomic_DNA"/>
</dbReference>
<proteinExistence type="predicted"/>
<dbReference type="Proteomes" id="UP000789901">
    <property type="component" value="Unassembled WGS sequence"/>
</dbReference>
<organism evidence="2 3">
    <name type="scientific">Gigaspora margarita</name>
    <dbReference type="NCBI Taxonomy" id="4874"/>
    <lineage>
        <taxon>Eukaryota</taxon>
        <taxon>Fungi</taxon>
        <taxon>Fungi incertae sedis</taxon>
        <taxon>Mucoromycota</taxon>
        <taxon>Glomeromycotina</taxon>
        <taxon>Glomeromycetes</taxon>
        <taxon>Diversisporales</taxon>
        <taxon>Gigasporaceae</taxon>
        <taxon>Gigaspora</taxon>
    </lineage>
</organism>
<feature type="non-terminal residue" evidence="2">
    <location>
        <position position="1"/>
    </location>
</feature>
<comment type="caution">
    <text evidence="2">The sequence shown here is derived from an EMBL/GenBank/DDBJ whole genome shotgun (WGS) entry which is preliminary data.</text>
</comment>
<evidence type="ECO:0000256" key="1">
    <source>
        <dbReference type="SAM" id="MobiDB-lite"/>
    </source>
</evidence>
<name>A0ABN7V3Z0_GIGMA</name>
<evidence type="ECO:0000313" key="3">
    <source>
        <dbReference type="Proteomes" id="UP000789901"/>
    </source>
</evidence>
<sequence length="62" mass="7181">FIKKQSIYNMQNNNLTKLLKNANSNLMKLSKNTNSIYNITDPLQHKERGQPANKRHLSAIKN</sequence>
<accession>A0ABN7V3Z0</accession>
<evidence type="ECO:0000313" key="2">
    <source>
        <dbReference type="EMBL" id="CAG8719231.1"/>
    </source>
</evidence>
<protein>
    <submittedName>
        <fullName evidence="2">5480_t:CDS:1</fullName>
    </submittedName>
</protein>
<reference evidence="2 3" key="1">
    <citation type="submission" date="2021-06" db="EMBL/GenBank/DDBJ databases">
        <authorList>
            <person name="Kallberg Y."/>
            <person name="Tangrot J."/>
            <person name="Rosling A."/>
        </authorList>
    </citation>
    <scope>NUCLEOTIDE SEQUENCE [LARGE SCALE GENOMIC DNA]</scope>
    <source>
        <strain evidence="2 3">120-4 pot B 10/14</strain>
    </source>
</reference>